<dbReference type="InterPro" id="IPR027417">
    <property type="entry name" value="P-loop_NTPase"/>
</dbReference>
<keyword evidence="3" id="KW-0963">Cytoplasm</keyword>
<dbReference type="GO" id="GO:0021700">
    <property type="term" value="P:developmental maturation"/>
    <property type="evidence" value="ECO:0007669"/>
    <property type="project" value="UniProtKB-ARBA"/>
</dbReference>
<dbReference type="FunFam" id="2.60.200.20:FF:000001">
    <property type="entry name" value="Kinesin family member 1B"/>
    <property type="match status" value="1"/>
</dbReference>
<dbReference type="InterPro" id="IPR022164">
    <property type="entry name" value="Kinesin-like"/>
</dbReference>
<dbReference type="PANTHER" id="PTHR47117">
    <property type="entry name" value="STAR-RELATED LIPID TRANSFER PROTEIN 9"/>
    <property type="match status" value="1"/>
</dbReference>
<dbReference type="Pfam" id="PF12423">
    <property type="entry name" value="KIF1B"/>
    <property type="match status" value="1"/>
</dbReference>
<comment type="caution">
    <text evidence="16">The sequence shown here is derived from an EMBL/GenBank/DDBJ whole genome shotgun (WGS) entry which is preliminary data.</text>
</comment>
<evidence type="ECO:0000256" key="2">
    <source>
        <dbReference type="ARBA" id="ARBA00020751"/>
    </source>
</evidence>
<comment type="function">
    <text evidence="10">Required for presynaptic maturation, has a role in axonal transport of dense-core vesicles carrying synaptic vesicle precursors, components required for the morphological transformation of axonal growth cones to mature boutons.</text>
</comment>
<dbReference type="Pfam" id="PF12473">
    <property type="entry name" value="DUF3694"/>
    <property type="match status" value="1"/>
</dbReference>
<feature type="domain" description="Kinesin motor" evidence="15">
    <location>
        <begin position="3"/>
        <end position="349"/>
    </location>
</feature>
<dbReference type="Pfam" id="PF00498">
    <property type="entry name" value="FHA"/>
    <property type="match status" value="1"/>
</dbReference>
<dbReference type="GO" id="GO:0003777">
    <property type="term" value="F:microtubule motor activity"/>
    <property type="evidence" value="ECO:0007669"/>
    <property type="project" value="InterPro"/>
</dbReference>
<dbReference type="GO" id="GO:1904115">
    <property type="term" value="C:axon cytoplasm"/>
    <property type="evidence" value="ECO:0007669"/>
    <property type="project" value="GOC"/>
</dbReference>
<dbReference type="GO" id="GO:0008017">
    <property type="term" value="F:microtubule binding"/>
    <property type="evidence" value="ECO:0007669"/>
    <property type="project" value="InterPro"/>
</dbReference>
<dbReference type="SMART" id="SM00129">
    <property type="entry name" value="KISc"/>
    <property type="match status" value="1"/>
</dbReference>
<keyword evidence="9" id="KW-0206">Cytoskeleton</keyword>
<dbReference type="InterPro" id="IPR011993">
    <property type="entry name" value="PH-like_dom_sf"/>
</dbReference>
<dbReference type="InterPro" id="IPR000253">
    <property type="entry name" value="FHA_dom"/>
</dbReference>
<dbReference type="GO" id="GO:0010975">
    <property type="term" value="P:regulation of neuron projection development"/>
    <property type="evidence" value="ECO:0007669"/>
    <property type="project" value="UniProtKB-ARBA"/>
</dbReference>
<dbReference type="SUPFAM" id="SSF49879">
    <property type="entry name" value="SMAD/FHA domain"/>
    <property type="match status" value="1"/>
</dbReference>
<evidence type="ECO:0000259" key="15">
    <source>
        <dbReference type="PROSITE" id="PS50067"/>
    </source>
</evidence>
<dbReference type="Pfam" id="PF00225">
    <property type="entry name" value="Kinesin"/>
    <property type="match status" value="1"/>
</dbReference>
<dbReference type="InterPro" id="IPR022140">
    <property type="entry name" value="Kinesin-like_KIF1-typ"/>
</dbReference>
<evidence type="ECO:0000256" key="11">
    <source>
        <dbReference type="PROSITE-ProRule" id="PRU00283"/>
    </source>
</evidence>
<dbReference type="SUPFAM" id="SSF52540">
    <property type="entry name" value="P-loop containing nucleoside triphosphate hydrolases"/>
    <property type="match status" value="1"/>
</dbReference>
<dbReference type="GO" id="GO:0051050">
    <property type="term" value="P:positive regulation of transport"/>
    <property type="evidence" value="ECO:0007669"/>
    <property type="project" value="UniProtKB-ARBA"/>
</dbReference>
<dbReference type="EMBL" id="JAODUP010000486">
    <property type="protein sequence ID" value="KAK2148723.1"/>
    <property type="molecule type" value="Genomic_DNA"/>
</dbReference>
<organism evidence="16 17">
    <name type="scientific">Paralvinella palmiformis</name>
    <dbReference type="NCBI Taxonomy" id="53620"/>
    <lineage>
        <taxon>Eukaryota</taxon>
        <taxon>Metazoa</taxon>
        <taxon>Spiralia</taxon>
        <taxon>Lophotrochozoa</taxon>
        <taxon>Annelida</taxon>
        <taxon>Polychaeta</taxon>
        <taxon>Sedentaria</taxon>
        <taxon>Canalipalpata</taxon>
        <taxon>Terebellida</taxon>
        <taxon>Terebelliformia</taxon>
        <taxon>Alvinellidae</taxon>
        <taxon>Paralvinella</taxon>
    </lineage>
</organism>
<dbReference type="GO" id="GO:0036477">
    <property type="term" value="C:somatodendritic compartment"/>
    <property type="evidence" value="ECO:0007669"/>
    <property type="project" value="UniProtKB-ARBA"/>
</dbReference>
<evidence type="ECO:0000256" key="1">
    <source>
        <dbReference type="ARBA" id="ARBA00004245"/>
    </source>
</evidence>
<dbReference type="GO" id="GO:0045202">
    <property type="term" value="C:synapse"/>
    <property type="evidence" value="ECO:0007669"/>
    <property type="project" value="UniProtKB-ARBA"/>
</dbReference>
<feature type="region of interest" description="Disordered" evidence="13">
    <location>
        <begin position="1474"/>
        <end position="1497"/>
    </location>
</feature>
<feature type="domain" description="PH" evidence="14">
    <location>
        <begin position="1688"/>
        <end position="1786"/>
    </location>
</feature>
<dbReference type="InterPro" id="IPR049780">
    <property type="entry name" value="PH_KIFIA_KIFIB"/>
</dbReference>
<dbReference type="Gene3D" id="2.30.29.30">
    <property type="entry name" value="Pleckstrin-homology domain (PH domain)/Phosphotyrosine-binding domain (PTB)"/>
    <property type="match status" value="1"/>
</dbReference>
<gene>
    <name evidence="16" type="ORF">LSH36_486g04009</name>
</gene>
<dbReference type="GO" id="GO:0005524">
    <property type="term" value="F:ATP binding"/>
    <property type="evidence" value="ECO:0007669"/>
    <property type="project" value="UniProtKB-UniRule"/>
</dbReference>
<evidence type="ECO:0000313" key="17">
    <source>
        <dbReference type="Proteomes" id="UP001208570"/>
    </source>
</evidence>
<proteinExistence type="inferred from homology"/>
<evidence type="ECO:0000256" key="13">
    <source>
        <dbReference type="SAM" id="MobiDB-lite"/>
    </source>
</evidence>
<dbReference type="Gene3D" id="6.10.250.2520">
    <property type="match status" value="1"/>
</dbReference>
<accession>A0AAD9J9P1</accession>
<comment type="similarity">
    <text evidence="11">Belongs to the TRAFAC class myosin-kinesin ATPase superfamily. Kinesin family.</text>
</comment>
<dbReference type="Pfam" id="PF00169">
    <property type="entry name" value="PH"/>
    <property type="match status" value="1"/>
</dbReference>
<keyword evidence="6 11" id="KW-0067">ATP-binding</keyword>
<dbReference type="GO" id="GO:0008582">
    <property type="term" value="P:regulation of synaptic assembly at neuromuscular junction"/>
    <property type="evidence" value="ECO:0007669"/>
    <property type="project" value="UniProtKB-ARBA"/>
</dbReference>
<dbReference type="InterPro" id="IPR036961">
    <property type="entry name" value="Kinesin_motor_dom_sf"/>
</dbReference>
<feature type="coiled-coil region" evidence="12">
    <location>
        <begin position="412"/>
        <end position="446"/>
    </location>
</feature>
<dbReference type="InterPro" id="IPR001752">
    <property type="entry name" value="Kinesin_motor_dom"/>
</dbReference>
<dbReference type="PROSITE" id="PS00411">
    <property type="entry name" value="KINESIN_MOTOR_1"/>
    <property type="match status" value="1"/>
</dbReference>
<dbReference type="Proteomes" id="UP001208570">
    <property type="component" value="Unassembled WGS sequence"/>
</dbReference>
<dbReference type="SUPFAM" id="SSF50729">
    <property type="entry name" value="PH domain-like"/>
    <property type="match status" value="1"/>
</dbReference>
<evidence type="ECO:0000256" key="10">
    <source>
        <dbReference type="ARBA" id="ARBA00056070"/>
    </source>
</evidence>
<feature type="coiled-coil region" evidence="12">
    <location>
        <begin position="609"/>
        <end position="669"/>
    </location>
</feature>
<evidence type="ECO:0000256" key="7">
    <source>
        <dbReference type="ARBA" id="ARBA00023054"/>
    </source>
</evidence>
<dbReference type="InterPro" id="IPR001849">
    <property type="entry name" value="PH_domain"/>
</dbReference>
<dbReference type="SMART" id="SM00233">
    <property type="entry name" value="PH"/>
    <property type="match status" value="1"/>
</dbReference>
<dbReference type="InterPro" id="IPR019821">
    <property type="entry name" value="Kinesin_motor_CS"/>
</dbReference>
<evidence type="ECO:0000256" key="8">
    <source>
        <dbReference type="ARBA" id="ARBA00023175"/>
    </source>
</evidence>
<dbReference type="PROSITE" id="PS50003">
    <property type="entry name" value="PH_DOMAIN"/>
    <property type="match status" value="1"/>
</dbReference>
<dbReference type="PANTHER" id="PTHR47117:SF10">
    <property type="entry name" value="KINESIN-LIKE PROTEIN KIF1B"/>
    <property type="match status" value="1"/>
</dbReference>
<dbReference type="GO" id="GO:0051960">
    <property type="term" value="P:regulation of nervous system development"/>
    <property type="evidence" value="ECO:0007669"/>
    <property type="project" value="UniProtKB-ARBA"/>
</dbReference>
<evidence type="ECO:0000256" key="12">
    <source>
        <dbReference type="SAM" id="Coils"/>
    </source>
</evidence>
<protein>
    <recommendedName>
        <fullName evidence="2">Kinesin-like protein unc-104</fullName>
    </recommendedName>
</protein>
<dbReference type="InterPro" id="IPR032405">
    <property type="entry name" value="Kinesin_assoc"/>
</dbReference>
<evidence type="ECO:0000259" key="14">
    <source>
        <dbReference type="PROSITE" id="PS50003"/>
    </source>
</evidence>
<dbReference type="CDD" id="cd01365">
    <property type="entry name" value="KISc_KIF1A_KIF1B"/>
    <property type="match status" value="1"/>
</dbReference>
<keyword evidence="4" id="KW-0493">Microtubule</keyword>
<sequence length="1802" mass="205995">MSSVKVAVRVRPYNNREIAHESSCIIGMEGPTTTITDPRPGYDFGKIKSFNFDYSYWSHTTPEDPKFADQKRVYEDIGLEMLQHAFDGYNVCIFAYGQTGAGKSYTMMGKNEPGQQGIIPMLCEDLFNRIKDMEGSDTKFSVEVSYMEIYCERVRDLLNPKNKNSLRVREHPLLGPYVEDLSKLAVESFQDINDLIEEGNKTRTVAATNMNETSSRSHAVFTIVFTQKKYDKETNLTGEKVSKISLVDLAGSERADSTGAKGTRLKEGANINKSLTTLGKVISALAEMSGRRKKKESFIPYRDSVLTWLLRENLGGNSKTAMIAALSPADINYDETLSTLRYADRAKQIMCKAVVNEDPNAKLIRELKAEVERLRELLRLEGIEIGEGLNGIPDPKDVKRIPKKDSVIMDGGEEAIERLKMSEKLIEELNQTWEQKMRKTEEIRKEREAVLAEMGVALREDGLTVGVYSPKKTPHLVNLNEDPFMSECLLYYIKEGITRVGLPVPDDHDQRGPDIQLNGHHILPEHCTFETTKDGDVILTPGENALCFVNGKAIAEPTVLKTGSRVIFGKSHVFRFNHPDQAREMVEKKTPSSETPISGEAIDWSFAQLELLEKQGVDLRNEMQQRLKELEDQFAKEKEESQKIFDQQRRDYECKITSLQEQVERYSMMSSMTPDDFDDEEEAFEECTWTEREFQLAAWAFRKWKYHQFTSLRGGVPVVKNHDRIKDDLWGNAIFLKEANAISVELKKKVQFQFVLLTDSLYSPLSPDLIPPEDREEDRPFPKTIVAVEVQDLKNGATHYWSLEKLRTRLELMRQIYNEDLSPQSPEPRDPETGALFPCFPACSSAPNQKYFNFCNLVPSRQRLELMREMYHNEAELSPTSPEPQNIESVTGGDPFYDRFPWFRLVGRSFVYLSNLQYPVPLIHRVAIVSEKGDVMGYLRVSVQAVTDDDEIPPGIKQSGNAKVDFNDKTYLCKKREKCQSQLLPPEEPCLDEIRIVEGQRSDPDSSTLEQDHMLRDNETLDKTLNPENDLFPEIKNENLPEHLKLGIQFTFRVTILQAYGISPEYADIFCQFNFLHRHDEAFSTEPLKNTGKGPPLGFYHVQNFTVMVTKSFVDYIKTQPIVFEVFGHYQQHPLHDQAKENNYVRPPPRNHFPPTLPISRPVPSTKLGIMKSPSTSHVQSKYDLLVWFEIQELAPNGEYTSVAVDHSEDMPSTGTFLLHQGIQRRLAITIIHESGPDLMWRDVKELVVGRIRNTPEWREPDGEHTVLSLNLLPAHYIQQPGDERVFFRFEAAWDSSLHNSPLLNRITPYGEKIYMTLSAYLDVENCAPPACITKDLCMIIYSRDVRIPRSLKSLFGQGFSRGCDNNKVSGVYELLLKKCADTGSPGVQRRQRRVLDTSSTYVRGEENLQGWRPRGDSLIFDHQWELEKLLRLELVEKARHILLLREKLQEQNKTQELSKLDKEASNMWRQKQQLPFHVEPDNNGNGGIELTDKEKEDCDVEKRLEKTESQTSLSDFVQEREKQLATKCLKLLMQGHGTSTSNVPKVMETSYMDGSMMSDESDLQSAPEADRMTCSVATCSSAGDNSDIHNKVTLSPSSQIGGLLAVAKSMVRTFSAPDMRDENTPFKFQRQDQLDIKKSASSESLNLSANSELGIRKIPPPIKLDCDDEGKEVLYVPEMEEIRVSPVVSRRGYLNFLEEKKKGWVKRWVVVRRPYVYIYHSDKDKVERGLINLATAQVEFSEESQAMIRARNTFSVMTKHRGFLMQTIDDKEFHDWLYAINPLLAGQIRSKLSRRKQSVRI</sequence>
<dbReference type="FunFam" id="2.30.29.30:FF:000204">
    <property type="entry name" value="kinesin-like protein unc-104 isoform X6"/>
    <property type="match status" value="1"/>
</dbReference>
<keyword evidence="5 11" id="KW-0547">Nucleotide-binding</keyword>
<dbReference type="GO" id="GO:0048490">
    <property type="term" value="P:anterograde synaptic vesicle transport"/>
    <property type="evidence" value="ECO:0007669"/>
    <property type="project" value="UniProtKB-ARBA"/>
</dbReference>
<dbReference type="PRINTS" id="PR00380">
    <property type="entry name" value="KINESINHEAVY"/>
</dbReference>
<dbReference type="GO" id="GO:0016192">
    <property type="term" value="P:vesicle-mediated transport"/>
    <property type="evidence" value="ECO:0007669"/>
    <property type="project" value="UniProtKB-ARBA"/>
</dbReference>
<feature type="binding site" evidence="11">
    <location>
        <begin position="97"/>
        <end position="104"/>
    </location>
    <ligand>
        <name>ATP</name>
        <dbReference type="ChEBI" id="CHEBI:30616"/>
    </ligand>
</feature>
<dbReference type="CDD" id="cd01233">
    <property type="entry name" value="PH_KIFIA_KIFIB"/>
    <property type="match status" value="1"/>
</dbReference>
<name>A0AAD9J9P1_9ANNE</name>
<dbReference type="GO" id="GO:0040012">
    <property type="term" value="P:regulation of locomotion"/>
    <property type="evidence" value="ECO:0007669"/>
    <property type="project" value="UniProtKB-ARBA"/>
</dbReference>
<keyword evidence="17" id="KW-1185">Reference proteome</keyword>
<evidence type="ECO:0000256" key="5">
    <source>
        <dbReference type="ARBA" id="ARBA00022741"/>
    </source>
</evidence>
<evidence type="ECO:0000313" key="16">
    <source>
        <dbReference type="EMBL" id="KAK2148723.1"/>
    </source>
</evidence>
<dbReference type="FunFam" id="3.40.850.10:FF:000004">
    <property type="entry name" value="Kinesin-like protein isoform 2"/>
    <property type="match status" value="1"/>
</dbReference>
<dbReference type="Gene3D" id="3.40.850.10">
    <property type="entry name" value="Kinesin motor domain"/>
    <property type="match status" value="1"/>
</dbReference>
<reference evidence="16" key="1">
    <citation type="journal article" date="2023" name="Mol. Biol. Evol.">
        <title>Third-Generation Sequencing Reveals the Adaptive Role of the Epigenome in Three Deep-Sea Polychaetes.</title>
        <authorList>
            <person name="Perez M."/>
            <person name="Aroh O."/>
            <person name="Sun Y."/>
            <person name="Lan Y."/>
            <person name="Juniper S.K."/>
            <person name="Young C.R."/>
            <person name="Angers B."/>
            <person name="Qian P.Y."/>
        </authorList>
    </citation>
    <scope>NUCLEOTIDE SEQUENCE</scope>
    <source>
        <strain evidence="16">P08H-3</strain>
    </source>
</reference>
<dbReference type="Pfam" id="PF16183">
    <property type="entry name" value="Kinesin_assoc"/>
    <property type="match status" value="2"/>
</dbReference>
<comment type="subcellular location">
    <subcellularLocation>
        <location evidence="1">Cytoplasm</location>
        <location evidence="1">Cytoskeleton</location>
    </subcellularLocation>
</comment>
<keyword evidence="7 12" id="KW-0175">Coiled coil</keyword>
<evidence type="ECO:0000256" key="3">
    <source>
        <dbReference type="ARBA" id="ARBA00022490"/>
    </source>
</evidence>
<dbReference type="Gene3D" id="2.60.200.20">
    <property type="match status" value="1"/>
</dbReference>
<dbReference type="CDD" id="cd22705">
    <property type="entry name" value="FHA_KIF1"/>
    <property type="match status" value="1"/>
</dbReference>
<dbReference type="GO" id="GO:0051223">
    <property type="term" value="P:regulation of protein transport"/>
    <property type="evidence" value="ECO:0007669"/>
    <property type="project" value="UniProtKB-ARBA"/>
</dbReference>
<evidence type="ECO:0000256" key="9">
    <source>
        <dbReference type="ARBA" id="ARBA00023212"/>
    </source>
</evidence>
<evidence type="ECO:0000256" key="6">
    <source>
        <dbReference type="ARBA" id="ARBA00022840"/>
    </source>
</evidence>
<keyword evidence="8 11" id="KW-0505">Motor protein</keyword>
<dbReference type="PROSITE" id="PS50067">
    <property type="entry name" value="KINESIN_MOTOR_2"/>
    <property type="match status" value="1"/>
</dbReference>
<dbReference type="GO" id="GO:0005874">
    <property type="term" value="C:microtubule"/>
    <property type="evidence" value="ECO:0007669"/>
    <property type="project" value="UniProtKB-KW"/>
</dbReference>
<dbReference type="InterPro" id="IPR008984">
    <property type="entry name" value="SMAD_FHA_dom_sf"/>
</dbReference>
<evidence type="ECO:0000256" key="4">
    <source>
        <dbReference type="ARBA" id="ARBA00022701"/>
    </source>
</evidence>